<dbReference type="Proteomes" id="UP000298284">
    <property type="component" value="Unassembled WGS sequence"/>
</dbReference>
<dbReference type="RefSeq" id="WP_135529925.1">
    <property type="nucleotide sequence ID" value="NZ_SRKZ01000002.1"/>
</dbReference>
<evidence type="ECO:0008006" key="3">
    <source>
        <dbReference type="Google" id="ProtNLM"/>
    </source>
</evidence>
<accession>A0A4Z0MPU7</accession>
<reference evidence="1 2" key="1">
    <citation type="submission" date="2019-04" db="EMBL/GenBank/DDBJ databases">
        <authorList>
            <person name="Feng G."/>
            <person name="Zhang J."/>
            <person name="Zhu H."/>
        </authorList>
    </citation>
    <scope>NUCLEOTIDE SEQUENCE [LARGE SCALE GENOMIC DNA]</scope>
    <source>
        <strain evidence="1 2">JCM 19491</strain>
    </source>
</reference>
<keyword evidence="2" id="KW-1185">Reference proteome</keyword>
<dbReference type="OrthoDB" id="893408at2"/>
<comment type="caution">
    <text evidence="1">The sequence shown here is derived from an EMBL/GenBank/DDBJ whole genome shotgun (WGS) entry which is preliminary data.</text>
</comment>
<gene>
    <name evidence="1" type="ORF">EU557_08305</name>
</gene>
<proteinExistence type="predicted"/>
<evidence type="ECO:0000313" key="1">
    <source>
        <dbReference type="EMBL" id="TGD81544.1"/>
    </source>
</evidence>
<dbReference type="EMBL" id="SRKZ01000002">
    <property type="protein sequence ID" value="TGD81544.1"/>
    <property type="molecule type" value="Genomic_DNA"/>
</dbReference>
<dbReference type="AlphaFoldDB" id="A0A4Z0MPU7"/>
<sequence>MRLLAQTSCLRIQYDDQHQWLYAQWYGALNEAVAKEGCALLLEHQRAQQTSKLLNDNILITRPWAEGISWGAREWLPAMAKAGLRYLAWVYSPHLLSRLVFDQSQLDVVFPIATAFDDVAQAVEWLQNQQPEVGAPLRTKQW</sequence>
<protein>
    <recommendedName>
        <fullName evidence="3">STAS/SEC14 domain-containing protein</fullName>
    </recommendedName>
</protein>
<organism evidence="1 2">
    <name type="scientific">Hymenobacter wooponensis</name>
    <dbReference type="NCBI Taxonomy" id="1525360"/>
    <lineage>
        <taxon>Bacteria</taxon>
        <taxon>Pseudomonadati</taxon>
        <taxon>Bacteroidota</taxon>
        <taxon>Cytophagia</taxon>
        <taxon>Cytophagales</taxon>
        <taxon>Hymenobacteraceae</taxon>
        <taxon>Hymenobacter</taxon>
    </lineage>
</organism>
<evidence type="ECO:0000313" key="2">
    <source>
        <dbReference type="Proteomes" id="UP000298284"/>
    </source>
</evidence>
<name>A0A4Z0MPU7_9BACT</name>